<dbReference type="InterPro" id="IPR029052">
    <property type="entry name" value="Metallo-depent_PP-like"/>
</dbReference>
<dbReference type="PANTHER" id="PTHR11575">
    <property type="entry name" value="5'-NUCLEOTIDASE-RELATED"/>
    <property type="match status" value="1"/>
</dbReference>
<comment type="caution">
    <text evidence="2">The sequence shown here is derived from an EMBL/GenBank/DDBJ whole genome shotgun (WGS) entry which is preliminary data.</text>
</comment>
<dbReference type="eggNOG" id="arCOG02832">
    <property type="taxonomic scope" value="Archaea"/>
</dbReference>
<dbReference type="SUPFAM" id="SSF56300">
    <property type="entry name" value="Metallo-dependent phosphatases"/>
    <property type="match status" value="1"/>
</dbReference>
<organism evidence="2 3">
    <name type="scientific">Halococcus hamelinensis 100A6</name>
    <dbReference type="NCBI Taxonomy" id="1132509"/>
    <lineage>
        <taxon>Archaea</taxon>
        <taxon>Methanobacteriati</taxon>
        <taxon>Methanobacteriota</taxon>
        <taxon>Stenosarchaea group</taxon>
        <taxon>Halobacteria</taxon>
        <taxon>Halobacteriales</taxon>
        <taxon>Halococcaceae</taxon>
        <taxon>Halococcus</taxon>
    </lineage>
</organism>
<gene>
    <name evidence="2" type="ORF">C447_09467</name>
</gene>
<dbReference type="GO" id="GO:0016787">
    <property type="term" value="F:hydrolase activity"/>
    <property type="evidence" value="ECO:0007669"/>
    <property type="project" value="InterPro"/>
</dbReference>
<dbReference type="InterPro" id="IPR008334">
    <property type="entry name" value="5'-Nucleotdase_C"/>
</dbReference>
<evidence type="ECO:0000313" key="3">
    <source>
        <dbReference type="Proteomes" id="UP000011566"/>
    </source>
</evidence>
<dbReference type="SUPFAM" id="SSF55816">
    <property type="entry name" value="5'-nucleotidase (syn. UDP-sugar hydrolase), C-terminal domain"/>
    <property type="match status" value="1"/>
</dbReference>
<keyword evidence="3" id="KW-1185">Reference proteome</keyword>
<sequence>MADPLTVIGYSDLEGIYDEPESIARLGSFLLSRRDDDTLLVGAGDNTALGVASTVSHNKQGVELPTRPGRAIAAPFYRAVEPDVETFGNHDLDHGPASARTLVRELPTGWTCGNLHTDDGPFGAEAGVRPTRTFETAAGRVGVFGVTTTQLPAITPNASSLRVTNPVDAARTAAADLRERVDYVVGVSHCGRDDPAVATAADADLVVGGHLHERYAGTHDGTLLVRTGGTGVVEATTDGEYTFHDSIGAAPDQALLDTYTRVREALELDTIVAQVDEPVVRDRETLTAGESRLGNFVADAYRVATDADVGVMHASSLRTGPPLAGDVSAGDVIAVSPFGNRLTTLSVSGTALRKALAVACPSAETERWLLSVSGASVVWDDTTDTFEAVRIDGDPLAADREYTVAIQEYFVVTETMPTLTGEDVRSYHGLQYDHLVAHAANGGLAVGTGDRIARPEQ</sequence>
<dbReference type="Pfam" id="PF02872">
    <property type="entry name" value="5_nucleotid_C"/>
    <property type="match status" value="1"/>
</dbReference>
<name>M0M182_9EURY</name>
<dbReference type="Gene3D" id="3.90.780.10">
    <property type="entry name" value="5'-Nucleotidase, C-terminal domain"/>
    <property type="match status" value="1"/>
</dbReference>
<dbReference type="InterPro" id="IPR036907">
    <property type="entry name" value="5'-Nucleotdase_C_sf"/>
</dbReference>
<dbReference type="InterPro" id="IPR006179">
    <property type="entry name" value="5_nucleotidase/apyrase"/>
</dbReference>
<reference evidence="2 3" key="1">
    <citation type="journal article" date="2014" name="PLoS Genet.">
        <title>Phylogenetically driven sequencing of extremely halophilic archaea reveals strategies for static and dynamic osmo-response.</title>
        <authorList>
            <person name="Becker E.A."/>
            <person name="Seitzer P.M."/>
            <person name="Tritt A."/>
            <person name="Larsen D."/>
            <person name="Krusor M."/>
            <person name="Yao A.I."/>
            <person name="Wu D."/>
            <person name="Madern D."/>
            <person name="Eisen J.A."/>
            <person name="Darling A.E."/>
            <person name="Facciotti M.T."/>
        </authorList>
    </citation>
    <scope>NUCLEOTIDE SEQUENCE [LARGE SCALE GENOMIC DNA]</scope>
    <source>
        <strain evidence="2 3">100A6</strain>
    </source>
</reference>
<dbReference type="Proteomes" id="UP000011566">
    <property type="component" value="Unassembled WGS sequence"/>
</dbReference>
<evidence type="ECO:0000259" key="1">
    <source>
        <dbReference type="Pfam" id="PF02872"/>
    </source>
</evidence>
<dbReference type="PANTHER" id="PTHR11575:SF24">
    <property type="entry name" value="5'-NUCLEOTIDASE"/>
    <property type="match status" value="1"/>
</dbReference>
<proteinExistence type="predicted"/>
<protein>
    <submittedName>
        <fullName evidence="2">5'-nucleotidase</fullName>
    </submittedName>
</protein>
<dbReference type="OrthoDB" id="21342at2157"/>
<dbReference type="GO" id="GO:0009166">
    <property type="term" value="P:nucleotide catabolic process"/>
    <property type="evidence" value="ECO:0007669"/>
    <property type="project" value="InterPro"/>
</dbReference>
<dbReference type="Gene3D" id="3.60.21.10">
    <property type="match status" value="1"/>
</dbReference>
<feature type="domain" description="5'-Nucleotidase C-terminal" evidence="1">
    <location>
        <begin position="273"/>
        <end position="410"/>
    </location>
</feature>
<dbReference type="PRINTS" id="PR01607">
    <property type="entry name" value="APYRASEFAMLY"/>
</dbReference>
<evidence type="ECO:0000313" key="2">
    <source>
        <dbReference type="EMBL" id="EMA38374.1"/>
    </source>
</evidence>
<dbReference type="PATRIC" id="fig|1132509.6.peg.2133"/>
<dbReference type="EMBL" id="AOMB01000030">
    <property type="protein sequence ID" value="EMA38374.1"/>
    <property type="molecule type" value="Genomic_DNA"/>
</dbReference>
<dbReference type="RefSeq" id="WP_007693239.1">
    <property type="nucleotide sequence ID" value="NZ_AJRK01000426.1"/>
</dbReference>
<accession>M0M182</accession>
<dbReference type="AlphaFoldDB" id="M0M182"/>